<evidence type="ECO:0000313" key="4">
    <source>
        <dbReference type="Proteomes" id="UP000094065"/>
    </source>
</evidence>
<dbReference type="PANTHER" id="PTHR48081:SF3">
    <property type="entry name" value="ALPHA_BETA HYDROLASE FOLD-3 DOMAIN-CONTAINING PROTEIN"/>
    <property type="match status" value="1"/>
</dbReference>
<protein>
    <recommendedName>
        <fullName evidence="2">BD-FAE-like domain-containing protein</fullName>
    </recommendedName>
</protein>
<feature type="domain" description="BD-FAE-like" evidence="2">
    <location>
        <begin position="89"/>
        <end position="209"/>
    </location>
</feature>
<dbReference type="GO" id="GO:0016787">
    <property type="term" value="F:hydrolase activity"/>
    <property type="evidence" value="ECO:0007669"/>
    <property type="project" value="UniProtKB-KW"/>
</dbReference>
<dbReference type="Gene3D" id="3.40.50.1820">
    <property type="entry name" value="alpha/beta hydrolase"/>
    <property type="match status" value="1"/>
</dbReference>
<dbReference type="STRING" id="1295533.A0A1E3HL55"/>
<sequence length="412" mass="45603">MFRAPATTPPPRLRSRRRCRRPDFVLSANPTFDTRNSVNSWQLINASSYSRSFIFALKRAIAHTSPSSLPAMTVTPQTFVYDANYGTKLDAYLPTFGPQDKSRVPVIVHFHGGGLVAGSRNDILLSSWISETLPSKGFLVLSADYRLLYPSTADDIIADVHTLFSYVASPTTELSSALSSRGLTLDTTRIVVSGESGGNFPAKAAATLASVQPRPIAWLDRFGQGGDWLADHYVKPYDALPFTKFVRYEETHAIELDQQGGGKVVTESGSRPREDGRIRDDLGRFDLYVYWLKEALYVDRFLELPGISAKLAAVPYSKRLALIPAEKRHLLLPITPHTCPAFIAHGTADGMVSIGESEAIAKEMEEQGLEVEKRWREGDSHGFFDIVTLQPSAGSEKLVKDILCWIDKKVKL</sequence>
<dbReference type="InterPro" id="IPR049492">
    <property type="entry name" value="BD-FAE-like_dom"/>
</dbReference>
<keyword evidence="1" id="KW-0378">Hydrolase</keyword>
<gene>
    <name evidence="3" type="ORF">L202_05619</name>
</gene>
<keyword evidence="4" id="KW-1185">Reference proteome</keyword>
<dbReference type="Pfam" id="PF20434">
    <property type="entry name" value="BD-FAE"/>
    <property type="match status" value="1"/>
</dbReference>
<dbReference type="Proteomes" id="UP000094065">
    <property type="component" value="Unassembled WGS sequence"/>
</dbReference>
<dbReference type="GeneID" id="30156928"/>
<dbReference type="RefSeq" id="XP_018992456.1">
    <property type="nucleotide sequence ID" value="XM_019139965.1"/>
</dbReference>
<accession>A0A1E3HL55</accession>
<comment type="caution">
    <text evidence="3">The sequence shown here is derived from an EMBL/GenBank/DDBJ whole genome shotgun (WGS) entry which is preliminary data.</text>
</comment>
<dbReference type="PANTHER" id="PTHR48081">
    <property type="entry name" value="AB HYDROLASE SUPERFAMILY PROTEIN C4A8.06C"/>
    <property type="match status" value="1"/>
</dbReference>
<dbReference type="EMBL" id="AWGJ01000008">
    <property type="protein sequence ID" value="ODN77082.1"/>
    <property type="molecule type" value="Genomic_DNA"/>
</dbReference>
<reference evidence="3 4" key="1">
    <citation type="submission" date="2016-06" db="EMBL/GenBank/DDBJ databases">
        <title>Evolution of pathogenesis and genome organization in the Tremellales.</title>
        <authorList>
            <person name="Cuomo C."/>
            <person name="Litvintseva A."/>
            <person name="Heitman J."/>
            <person name="Chen Y."/>
            <person name="Sun S."/>
            <person name="Springer D."/>
            <person name="Dromer F."/>
            <person name="Young S."/>
            <person name="Zeng Q."/>
            <person name="Chapman S."/>
            <person name="Gujja S."/>
            <person name="Saif S."/>
            <person name="Birren B."/>
        </authorList>
    </citation>
    <scope>NUCLEOTIDE SEQUENCE [LARGE SCALE GENOMIC DNA]</scope>
    <source>
        <strain evidence="3 4">CBS 6039</strain>
    </source>
</reference>
<dbReference type="InterPro" id="IPR029058">
    <property type="entry name" value="AB_hydrolase_fold"/>
</dbReference>
<evidence type="ECO:0000259" key="2">
    <source>
        <dbReference type="Pfam" id="PF20434"/>
    </source>
</evidence>
<organism evidence="3 4">
    <name type="scientific">Cryptococcus amylolentus CBS 6039</name>
    <dbReference type="NCBI Taxonomy" id="1295533"/>
    <lineage>
        <taxon>Eukaryota</taxon>
        <taxon>Fungi</taxon>
        <taxon>Dikarya</taxon>
        <taxon>Basidiomycota</taxon>
        <taxon>Agaricomycotina</taxon>
        <taxon>Tremellomycetes</taxon>
        <taxon>Tremellales</taxon>
        <taxon>Cryptococcaceae</taxon>
        <taxon>Cryptococcus</taxon>
    </lineage>
</organism>
<dbReference type="OrthoDB" id="19653at2759"/>
<proteinExistence type="predicted"/>
<dbReference type="AlphaFoldDB" id="A0A1E3HL55"/>
<dbReference type="SUPFAM" id="SSF53474">
    <property type="entry name" value="alpha/beta-Hydrolases"/>
    <property type="match status" value="1"/>
</dbReference>
<name>A0A1E3HL55_9TREE</name>
<dbReference type="InterPro" id="IPR050300">
    <property type="entry name" value="GDXG_lipolytic_enzyme"/>
</dbReference>
<evidence type="ECO:0000256" key="1">
    <source>
        <dbReference type="ARBA" id="ARBA00022801"/>
    </source>
</evidence>
<evidence type="ECO:0000313" key="3">
    <source>
        <dbReference type="EMBL" id="ODN77082.1"/>
    </source>
</evidence>